<keyword evidence="1" id="KW-0472">Membrane</keyword>
<feature type="transmembrane region" description="Helical" evidence="1">
    <location>
        <begin position="349"/>
        <end position="374"/>
    </location>
</feature>
<sequence length="1029" mass="107780">MRLHSDGMATLLAHGLRARMLLSAGSVLLTALAVASAVLGPAFSVAVTNSYAVTRLRESPNQLTGLSWEFRLAATFAGRPTKAVRRAVAAIEPRIPTDHLPPSVQLESNRIRVPGHVGEVLLLAKDGACDHLVVTGRCPNTDGEALMLESDASEDGVRIGDQVSYGAPIGTLRLVGTYVLPHPGQGAAGSRTAGYWFDLERLSSRPWSYNSYTNALEPRRPAPYVVTAATFERLPVKQWLVRADSRLDVPVDLTPDDVAALEARRTVAATDPERLSDGVLTEVSLNDLSAIAVDVEKERRTAESSIAPAVLSLVLVALTLLLRLLLAAGDLRLPELALGSLRGLSTRRLWALGLSEPLALLALSAPVGIGLGTGLSRLLVNLWLVPGLPLRVPWQSWVSVAFVLLAAGAVSVTAASMVLRRSLSSQLAGVKRPGHTSRSTLLASLILVALAAVVTLSKLSGDGRGAMDLTDLVLPVLLALVAGLAATRGTATVARWRARRRRSGSLAGFVAVRAIARRREGTLVILPLAVAVAVCVFGAGVFGVSSAWRTSVAATQAPAATVWSTELPMSRAVDLTRELDPHGHWLMAAATLTAVDGDYVVADTPRLAQVGIWPAQWTPGRSVGDVVHDLAPGPVPLVTGREISLTLESPPGEDGLAIQLRLRPRDFAAREVYLGPYGTGTTTRTKAVPCARDCYVEGMVLAGPAGLPADLHGRFVLGPLVMDNVEVPQVLTDGGWVPSPVDDGVQSLAGLRHQTGRLLLDTDSGDRPGLARLATGDLPSERPILLGRAAGKLGTTPLGAAVSATGGPPAVAAFATSESLPFLGPRGGLIDYTMLSNNRSVNEQNWQVRVLADADTPKAISSALAERGLYIETTFDEVHDRLEGTAYALALRLYAVAAALVLIMALASLAISTAVQLPARRMDAAALRVVGVSRRAVMSATARELAAVLGAAALAGMAAGSLAQYVVLRTITVGHVDSVTSPRLIAIIDVRELLLFGLVAAAVLTVAALGSAALTVQGARGATLRERGR</sequence>
<evidence type="ECO:0000313" key="2">
    <source>
        <dbReference type="EMBL" id="MBA8805467.1"/>
    </source>
</evidence>
<dbReference type="GO" id="GO:0005886">
    <property type="term" value="C:plasma membrane"/>
    <property type="evidence" value="ECO:0007669"/>
    <property type="project" value="TreeGrafter"/>
</dbReference>
<feature type="transmembrane region" description="Helical" evidence="1">
    <location>
        <begin position="306"/>
        <end position="328"/>
    </location>
</feature>
<name>A0A7W3PBG3_9ACTN</name>
<reference evidence="2 3" key="1">
    <citation type="submission" date="2020-07" db="EMBL/GenBank/DDBJ databases">
        <title>Sequencing the genomes of 1000 actinobacteria strains.</title>
        <authorList>
            <person name="Klenk H.-P."/>
        </authorList>
    </citation>
    <scope>NUCLEOTIDE SEQUENCE [LARGE SCALE GENOMIC DNA]</scope>
    <source>
        <strain evidence="2 3">DSM 21349</strain>
    </source>
</reference>
<feature type="transmembrane region" description="Helical" evidence="1">
    <location>
        <begin position="472"/>
        <end position="494"/>
    </location>
</feature>
<organism evidence="2 3">
    <name type="scientific">Nocardioides ginsengisegetis</name>
    <dbReference type="NCBI Taxonomy" id="661491"/>
    <lineage>
        <taxon>Bacteria</taxon>
        <taxon>Bacillati</taxon>
        <taxon>Actinomycetota</taxon>
        <taxon>Actinomycetes</taxon>
        <taxon>Propionibacteriales</taxon>
        <taxon>Nocardioidaceae</taxon>
        <taxon>Nocardioides</taxon>
    </lineage>
</organism>
<dbReference type="PANTHER" id="PTHR30572:SF4">
    <property type="entry name" value="ABC TRANSPORTER PERMEASE YTRF"/>
    <property type="match status" value="1"/>
</dbReference>
<feature type="transmembrane region" description="Helical" evidence="1">
    <location>
        <begin position="523"/>
        <end position="548"/>
    </location>
</feature>
<protein>
    <recommendedName>
        <fullName evidence="4">FtsX-like permease family protein</fullName>
    </recommendedName>
</protein>
<dbReference type="AlphaFoldDB" id="A0A7W3PBG3"/>
<feature type="transmembrane region" description="Helical" evidence="1">
    <location>
        <begin position="945"/>
        <end position="967"/>
    </location>
</feature>
<keyword evidence="1" id="KW-0812">Transmembrane</keyword>
<dbReference type="RefSeq" id="WP_182541201.1">
    <property type="nucleotide sequence ID" value="NZ_JACGXA010000001.1"/>
</dbReference>
<keyword evidence="3" id="KW-1185">Reference proteome</keyword>
<dbReference type="GO" id="GO:0022857">
    <property type="term" value="F:transmembrane transporter activity"/>
    <property type="evidence" value="ECO:0007669"/>
    <property type="project" value="TreeGrafter"/>
</dbReference>
<dbReference type="EMBL" id="JACGXA010000001">
    <property type="protein sequence ID" value="MBA8805467.1"/>
    <property type="molecule type" value="Genomic_DNA"/>
</dbReference>
<accession>A0A7W3PBG3</accession>
<feature type="transmembrane region" description="Helical" evidence="1">
    <location>
        <begin position="440"/>
        <end position="460"/>
    </location>
</feature>
<dbReference type="PANTHER" id="PTHR30572">
    <property type="entry name" value="MEMBRANE COMPONENT OF TRANSPORTER-RELATED"/>
    <property type="match status" value="1"/>
</dbReference>
<evidence type="ECO:0000313" key="3">
    <source>
        <dbReference type="Proteomes" id="UP000580910"/>
    </source>
</evidence>
<dbReference type="Proteomes" id="UP000580910">
    <property type="component" value="Unassembled WGS sequence"/>
</dbReference>
<proteinExistence type="predicted"/>
<evidence type="ECO:0008006" key="4">
    <source>
        <dbReference type="Google" id="ProtNLM"/>
    </source>
</evidence>
<dbReference type="InterPro" id="IPR050250">
    <property type="entry name" value="Macrolide_Exporter_MacB"/>
</dbReference>
<evidence type="ECO:0000256" key="1">
    <source>
        <dbReference type="SAM" id="Phobius"/>
    </source>
</evidence>
<feature type="transmembrane region" description="Helical" evidence="1">
    <location>
        <begin position="394"/>
        <end position="419"/>
    </location>
</feature>
<feature type="transmembrane region" description="Helical" evidence="1">
    <location>
        <begin position="893"/>
        <end position="915"/>
    </location>
</feature>
<feature type="transmembrane region" description="Helical" evidence="1">
    <location>
        <begin position="993"/>
        <end position="1016"/>
    </location>
</feature>
<comment type="caution">
    <text evidence="2">The sequence shown here is derived from an EMBL/GenBank/DDBJ whole genome shotgun (WGS) entry which is preliminary data.</text>
</comment>
<gene>
    <name evidence="2" type="ORF">FB382_003758</name>
</gene>
<keyword evidence="1" id="KW-1133">Transmembrane helix</keyword>